<sequence>MAAEGGHEAKARRKAKRNYIFIAHVVCSICFVKENTTKRFNYIGNIKGSDEYRCRITCAEREECQSFGVVGNHCTMYGASRFHWVDVHEECGSRRHQMKQPLITDLYYPSLAIKYFTDLDEFEMEFNTWQACPKGCSSDVFNHIHWNGSIGAWILTKKTAQSKDNTTIYIRAARCFLIQPKLHTESCFGTLPTIPTGQVKAMIVSEAYCAFCTFITDFDTRRNATYLRDQVLVCVDRSWMFLQLSGSTIIAAWRILRGICTWQL</sequence>
<dbReference type="Proteomes" id="UP000005239">
    <property type="component" value="Unassembled WGS sequence"/>
</dbReference>
<evidence type="ECO:0000313" key="1">
    <source>
        <dbReference type="EnsemblMetazoa" id="PPA30500.1"/>
    </source>
</evidence>
<evidence type="ECO:0000313" key="2">
    <source>
        <dbReference type="Proteomes" id="UP000005239"/>
    </source>
</evidence>
<accession>A0A8R1UIB8</accession>
<accession>A0A2A6B5M5</accession>
<reference evidence="2" key="1">
    <citation type="journal article" date="2008" name="Nat. Genet.">
        <title>The Pristionchus pacificus genome provides a unique perspective on nematode lifestyle and parasitism.</title>
        <authorList>
            <person name="Dieterich C."/>
            <person name="Clifton S.W."/>
            <person name="Schuster L.N."/>
            <person name="Chinwalla A."/>
            <person name="Delehaunty K."/>
            <person name="Dinkelacker I."/>
            <person name="Fulton L."/>
            <person name="Fulton R."/>
            <person name="Godfrey J."/>
            <person name="Minx P."/>
            <person name="Mitreva M."/>
            <person name="Roeseler W."/>
            <person name="Tian H."/>
            <person name="Witte H."/>
            <person name="Yang S.P."/>
            <person name="Wilson R.K."/>
            <person name="Sommer R.J."/>
        </authorList>
    </citation>
    <scope>NUCLEOTIDE SEQUENCE [LARGE SCALE GENOMIC DNA]</scope>
    <source>
        <strain evidence="2">PS312</strain>
    </source>
</reference>
<gene>
    <name evidence="1" type="primary">WBGene00203368</name>
</gene>
<keyword evidence="2" id="KW-1185">Reference proteome</keyword>
<dbReference type="AlphaFoldDB" id="A0A2A6B5M5"/>
<name>A0A2A6B5M5_PRIPA</name>
<reference evidence="1" key="2">
    <citation type="submission" date="2022-06" db="UniProtKB">
        <authorList>
            <consortium name="EnsemblMetazoa"/>
        </authorList>
    </citation>
    <scope>IDENTIFICATION</scope>
    <source>
        <strain evidence="1">PS312</strain>
    </source>
</reference>
<proteinExistence type="predicted"/>
<protein>
    <submittedName>
        <fullName evidence="1">Uncharacterized protein</fullName>
    </submittedName>
</protein>
<organism evidence="1 2">
    <name type="scientific">Pristionchus pacificus</name>
    <name type="common">Parasitic nematode worm</name>
    <dbReference type="NCBI Taxonomy" id="54126"/>
    <lineage>
        <taxon>Eukaryota</taxon>
        <taxon>Metazoa</taxon>
        <taxon>Ecdysozoa</taxon>
        <taxon>Nematoda</taxon>
        <taxon>Chromadorea</taxon>
        <taxon>Rhabditida</taxon>
        <taxon>Rhabditina</taxon>
        <taxon>Diplogasteromorpha</taxon>
        <taxon>Diplogasteroidea</taxon>
        <taxon>Neodiplogasteridae</taxon>
        <taxon>Pristionchus</taxon>
    </lineage>
</organism>
<dbReference type="EnsemblMetazoa" id="PPA30500.1">
    <property type="protein sequence ID" value="PPA30500.1"/>
    <property type="gene ID" value="WBGene00203368"/>
</dbReference>